<dbReference type="InterPro" id="IPR000524">
    <property type="entry name" value="Tscrpt_reg_HTH_GntR"/>
</dbReference>
<keyword evidence="2 5" id="KW-0238">DNA-binding</keyword>
<dbReference type="InterPro" id="IPR008920">
    <property type="entry name" value="TF_FadR/GntR_C"/>
</dbReference>
<dbReference type="RefSeq" id="WP_218142540.1">
    <property type="nucleotide sequence ID" value="NZ_FOGU01000007.1"/>
</dbReference>
<dbReference type="CDD" id="cd07377">
    <property type="entry name" value="WHTH_GntR"/>
    <property type="match status" value="1"/>
</dbReference>
<dbReference type="GO" id="GO:0003700">
    <property type="term" value="F:DNA-binding transcription factor activity"/>
    <property type="evidence" value="ECO:0007669"/>
    <property type="project" value="InterPro"/>
</dbReference>
<dbReference type="InterPro" id="IPR036390">
    <property type="entry name" value="WH_DNA-bd_sf"/>
</dbReference>
<evidence type="ECO:0000256" key="2">
    <source>
        <dbReference type="ARBA" id="ARBA00023125"/>
    </source>
</evidence>
<dbReference type="SMART" id="SM00345">
    <property type="entry name" value="HTH_GNTR"/>
    <property type="match status" value="1"/>
</dbReference>
<dbReference type="PRINTS" id="PR00035">
    <property type="entry name" value="HTHGNTR"/>
</dbReference>
<sequence>MENINRLLLDRTNDIGRDLQRRTMKVAIAEKIAGLIASGVLQKGDELPGERDLAAALSVSRETVRGAVGALASDGILEVAQGARTRVASSDLSELDFGTTIHLDVNRYSIDAVHQSRLLIEQAVVGDAAERIDDETLALLSRLLDAQERCLRDPVRFLISDREFHIAIYRACGNPLLADVVTDLYTYMMEHRRRVMALPDAIPTSLADHRSIHAALMARDRDAAVAAFGIHEQRIYRTTCALLHGERDEPET</sequence>
<proteinExistence type="predicted"/>
<evidence type="ECO:0000256" key="1">
    <source>
        <dbReference type="ARBA" id="ARBA00023015"/>
    </source>
</evidence>
<organism evidence="5 6">
    <name type="scientific">Tranquillimonas rosea</name>
    <dbReference type="NCBI Taxonomy" id="641238"/>
    <lineage>
        <taxon>Bacteria</taxon>
        <taxon>Pseudomonadati</taxon>
        <taxon>Pseudomonadota</taxon>
        <taxon>Alphaproteobacteria</taxon>
        <taxon>Rhodobacterales</taxon>
        <taxon>Roseobacteraceae</taxon>
        <taxon>Tranquillimonas</taxon>
    </lineage>
</organism>
<evidence type="ECO:0000313" key="6">
    <source>
        <dbReference type="Proteomes" id="UP000198885"/>
    </source>
</evidence>
<dbReference type="EMBL" id="FOGU01000007">
    <property type="protein sequence ID" value="SES19618.1"/>
    <property type="molecule type" value="Genomic_DNA"/>
</dbReference>
<feature type="domain" description="HTH gntR-type" evidence="4">
    <location>
        <begin position="22"/>
        <end position="90"/>
    </location>
</feature>
<dbReference type="Proteomes" id="UP000198885">
    <property type="component" value="Unassembled WGS sequence"/>
</dbReference>
<name>A0A1H9VDF6_9RHOB</name>
<accession>A0A1H9VDF6</accession>
<dbReference type="PANTHER" id="PTHR43537">
    <property type="entry name" value="TRANSCRIPTIONAL REGULATOR, GNTR FAMILY"/>
    <property type="match status" value="1"/>
</dbReference>
<protein>
    <submittedName>
        <fullName evidence="5">DNA-binding transcriptional regulator, FadR family</fullName>
    </submittedName>
</protein>
<dbReference type="SUPFAM" id="SSF48008">
    <property type="entry name" value="GntR ligand-binding domain-like"/>
    <property type="match status" value="1"/>
</dbReference>
<dbReference type="SMART" id="SM00895">
    <property type="entry name" value="FCD"/>
    <property type="match status" value="1"/>
</dbReference>
<dbReference type="PROSITE" id="PS50949">
    <property type="entry name" value="HTH_GNTR"/>
    <property type="match status" value="1"/>
</dbReference>
<dbReference type="SUPFAM" id="SSF46785">
    <property type="entry name" value="Winged helix' DNA-binding domain"/>
    <property type="match status" value="1"/>
</dbReference>
<keyword evidence="3" id="KW-0804">Transcription</keyword>
<gene>
    <name evidence="5" type="ORF">SAMN04490244_10725</name>
</gene>
<reference evidence="5 6" key="1">
    <citation type="submission" date="2016-10" db="EMBL/GenBank/DDBJ databases">
        <authorList>
            <person name="de Groot N.N."/>
        </authorList>
    </citation>
    <scope>NUCLEOTIDE SEQUENCE [LARGE SCALE GENOMIC DNA]</scope>
    <source>
        <strain evidence="5 6">DSM 23042</strain>
    </source>
</reference>
<dbReference type="GO" id="GO:0003677">
    <property type="term" value="F:DNA binding"/>
    <property type="evidence" value="ECO:0007669"/>
    <property type="project" value="UniProtKB-KW"/>
</dbReference>
<keyword evidence="6" id="KW-1185">Reference proteome</keyword>
<evidence type="ECO:0000256" key="3">
    <source>
        <dbReference type="ARBA" id="ARBA00023163"/>
    </source>
</evidence>
<evidence type="ECO:0000259" key="4">
    <source>
        <dbReference type="PROSITE" id="PS50949"/>
    </source>
</evidence>
<dbReference type="InterPro" id="IPR036388">
    <property type="entry name" value="WH-like_DNA-bd_sf"/>
</dbReference>
<dbReference type="PANTHER" id="PTHR43537:SF5">
    <property type="entry name" value="UXU OPERON TRANSCRIPTIONAL REGULATOR"/>
    <property type="match status" value="1"/>
</dbReference>
<evidence type="ECO:0000313" key="5">
    <source>
        <dbReference type="EMBL" id="SES19618.1"/>
    </source>
</evidence>
<dbReference type="Gene3D" id="1.20.120.530">
    <property type="entry name" value="GntR ligand-binding domain-like"/>
    <property type="match status" value="1"/>
</dbReference>
<dbReference type="STRING" id="641238.SAMN04490244_10725"/>
<dbReference type="AlphaFoldDB" id="A0A1H9VDF6"/>
<keyword evidence="1" id="KW-0805">Transcription regulation</keyword>
<dbReference type="Pfam" id="PF00392">
    <property type="entry name" value="GntR"/>
    <property type="match status" value="1"/>
</dbReference>
<dbReference type="Pfam" id="PF07729">
    <property type="entry name" value="FCD"/>
    <property type="match status" value="1"/>
</dbReference>
<dbReference type="Gene3D" id="1.10.10.10">
    <property type="entry name" value="Winged helix-like DNA-binding domain superfamily/Winged helix DNA-binding domain"/>
    <property type="match status" value="1"/>
</dbReference>
<dbReference type="InterPro" id="IPR011711">
    <property type="entry name" value="GntR_C"/>
</dbReference>